<feature type="region of interest" description="Disordered" evidence="1">
    <location>
        <begin position="1"/>
        <end position="31"/>
    </location>
</feature>
<sequence>MPAGSEGRRCPHKAQQLQQGRGASVNLESEGRGGSLCLCQPQCQQESRSLMQGPTGGQGAPTLKPIPLWIHFKDQRLRQYGAKEQRANQEKGEKQQRREKERKKSVPHTIQENHINIRLAVRPSSEPDREPEESDQRAEIDKSNHFTRTRD</sequence>
<comment type="caution">
    <text evidence="2">The sequence shown here is derived from an EMBL/GenBank/DDBJ whole genome shotgun (WGS) entry which is preliminary data.</text>
</comment>
<name>A0A8T2PEJ1_9TELE</name>
<feature type="region of interest" description="Disordered" evidence="1">
    <location>
        <begin position="77"/>
        <end position="151"/>
    </location>
</feature>
<dbReference type="Proteomes" id="UP000824540">
    <property type="component" value="Unassembled WGS sequence"/>
</dbReference>
<evidence type="ECO:0000256" key="1">
    <source>
        <dbReference type="SAM" id="MobiDB-lite"/>
    </source>
</evidence>
<proteinExistence type="predicted"/>
<accession>A0A8T2PEJ1</accession>
<protein>
    <submittedName>
        <fullName evidence="2">Uncharacterized protein</fullName>
    </submittedName>
</protein>
<evidence type="ECO:0000313" key="2">
    <source>
        <dbReference type="EMBL" id="KAG9350945.1"/>
    </source>
</evidence>
<dbReference type="EMBL" id="JAFBMS010000007">
    <property type="protein sequence ID" value="KAG9350945.1"/>
    <property type="molecule type" value="Genomic_DNA"/>
</dbReference>
<gene>
    <name evidence="2" type="ORF">JZ751_024834</name>
</gene>
<evidence type="ECO:0000313" key="3">
    <source>
        <dbReference type="Proteomes" id="UP000824540"/>
    </source>
</evidence>
<feature type="region of interest" description="Disordered" evidence="1">
    <location>
        <begin position="45"/>
        <end position="64"/>
    </location>
</feature>
<reference evidence="2" key="1">
    <citation type="thesis" date="2021" institute="BYU ScholarsArchive" country="Provo, UT, USA">
        <title>Applications of and Algorithms for Genome Assembly and Genomic Analyses with an Emphasis on Marine Teleosts.</title>
        <authorList>
            <person name="Pickett B.D."/>
        </authorList>
    </citation>
    <scope>NUCLEOTIDE SEQUENCE</scope>
    <source>
        <strain evidence="2">HI-2016</strain>
    </source>
</reference>
<keyword evidence="3" id="KW-1185">Reference proteome</keyword>
<dbReference type="AlphaFoldDB" id="A0A8T2PEJ1"/>
<feature type="compositionally biased region" description="Basic and acidic residues" evidence="1">
    <location>
        <begin position="77"/>
        <end position="104"/>
    </location>
</feature>
<organism evidence="2 3">
    <name type="scientific">Albula glossodonta</name>
    <name type="common">roundjaw bonefish</name>
    <dbReference type="NCBI Taxonomy" id="121402"/>
    <lineage>
        <taxon>Eukaryota</taxon>
        <taxon>Metazoa</taxon>
        <taxon>Chordata</taxon>
        <taxon>Craniata</taxon>
        <taxon>Vertebrata</taxon>
        <taxon>Euteleostomi</taxon>
        <taxon>Actinopterygii</taxon>
        <taxon>Neopterygii</taxon>
        <taxon>Teleostei</taxon>
        <taxon>Albuliformes</taxon>
        <taxon>Albulidae</taxon>
        <taxon>Albula</taxon>
    </lineage>
</organism>
<feature type="compositionally biased region" description="Basic and acidic residues" evidence="1">
    <location>
        <begin position="134"/>
        <end position="151"/>
    </location>
</feature>